<reference evidence="2" key="3">
    <citation type="submission" date="2011-10" db="EMBL/GenBank/DDBJ databases">
        <authorList>
            <consortium name="WormBase Consortium"/>
            <person name="Howe K.L."/>
        </authorList>
    </citation>
    <scope>NUCLEOTIDE SEQUENCE</scope>
    <source>
        <strain evidence="2">AF16</strain>
    </source>
</reference>
<evidence type="ECO:0000313" key="2">
    <source>
        <dbReference type="EMBL" id="CAP34415.1"/>
    </source>
</evidence>
<protein>
    <submittedName>
        <fullName evidence="2">Protein CBG16452</fullName>
    </submittedName>
    <submittedName>
        <fullName evidence="1">Protein CBG25087</fullName>
    </submittedName>
</protein>
<evidence type="ECO:0000313" key="5">
    <source>
        <dbReference type="WormBase" id="CBG25087"/>
    </source>
</evidence>
<dbReference type="KEGG" id="cbr:CBG_16452"/>
<reference evidence="2" key="2">
    <citation type="journal article" date="2011" name="PLoS Genet.">
        <title>Caenorhabditis briggsae recombinant inbred line genotypes reveal inter-strain incompatibility and the evolution of recombination.</title>
        <authorList>
            <person name="Ross J.A."/>
            <person name="Koboldt D.C."/>
            <person name="Staisch J.E."/>
            <person name="Chamberlin H.M."/>
            <person name="Gupta B.P."/>
            <person name="Miller R.D."/>
            <person name="Baird S.E."/>
            <person name="Haag E.S."/>
        </authorList>
    </citation>
    <scope>NUCLEOTIDE SEQUENCE</scope>
    <source>
        <strain evidence="2">AF16</strain>
    </source>
</reference>
<organism evidence="2">
    <name type="scientific">Caenorhabditis briggsae</name>
    <dbReference type="NCBI Taxonomy" id="6238"/>
    <lineage>
        <taxon>Eukaryota</taxon>
        <taxon>Metazoa</taxon>
        <taxon>Ecdysozoa</taxon>
        <taxon>Nematoda</taxon>
        <taxon>Chromadorea</taxon>
        <taxon>Rhabditida</taxon>
        <taxon>Rhabditina</taxon>
        <taxon>Rhabditomorpha</taxon>
        <taxon>Rhabditoidea</taxon>
        <taxon>Rhabditidae</taxon>
        <taxon>Peloderinae</taxon>
        <taxon>Caenorhabditis</taxon>
    </lineage>
</organism>
<reference evidence="2" key="1">
    <citation type="journal article" date="2003" name="PLoS Biol.">
        <title>The genome sequence of Caenorhabditis briggsae: a platform for comparative genomics.</title>
        <authorList>
            <person name="Stein L.D."/>
            <person name="Bao Z."/>
            <person name="Blasiar D."/>
            <person name="Blumenthal T."/>
            <person name="Brent M.R."/>
            <person name="Chen N."/>
            <person name="Chinwalla A."/>
            <person name="Clarke L."/>
            <person name="Clee C."/>
            <person name="Coghlan A."/>
            <person name="Coulson A."/>
            <person name="D'Eustachio P."/>
            <person name="Fitch D.H."/>
            <person name="Fulton L.A."/>
            <person name="Fulton R.E."/>
            <person name="Griffiths-Jones S."/>
            <person name="Harris T.W."/>
            <person name="Hillier L.W."/>
            <person name="Kamath R."/>
            <person name="Kuwabara P.E."/>
            <person name="Mardis E.R."/>
            <person name="Marra M.A."/>
            <person name="Miner T.L."/>
            <person name="Minx P."/>
            <person name="Mullikin J.C."/>
            <person name="Plumb R.W."/>
            <person name="Rogers J."/>
            <person name="Schein J.E."/>
            <person name="Sohrmann M."/>
            <person name="Spieth J."/>
            <person name="Stajich J.E."/>
            <person name="Wei C."/>
            <person name="Willey D."/>
            <person name="Wilson R.K."/>
            <person name="Durbin R."/>
            <person name="Waterston R.H."/>
        </authorList>
    </citation>
    <scope>NUCLEOTIDE SEQUENCE [LARGE SCALE GENOMIC DNA]</scope>
    <source>
        <strain evidence="2">AF16</strain>
    </source>
</reference>
<accession>G2J6W7</accession>
<proteinExistence type="predicted"/>
<dbReference type="HOGENOM" id="CLU_2294181_0_0_1"/>
<dbReference type="RefSeq" id="XP_002647148.1">
    <property type="nucleotide sequence ID" value="XM_002647102.1"/>
</dbReference>
<dbReference type="AlphaFoldDB" id="G2J6W7"/>
<dbReference type="WormBase" id="CBG16452">
    <property type="protein sequence ID" value="CBP44715"/>
    <property type="gene ID" value="WBGene00036385"/>
</dbReference>
<dbReference type="KEGG" id="cbr:CBG_25087"/>
<dbReference type="GeneID" id="8589147"/>
<dbReference type="EMBL" id="HE601185">
    <property type="protein sequence ID" value="CAP21532.1"/>
    <property type="molecule type" value="Genomic_DNA"/>
</dbReference>
<dbReference type="GeneID" id="8590709"/>
<evidence type="ECO:0000313" key="1">
    <source>
        <dbReference type="EMBL" id="CAP21532.1"/>
    </source>
</evidence>
<keyword evidence="3" id="KW-1185">Reference proteome</keyword>
<dbReference type="WormBase" id="CBG25087">
    <property type="protein sequence ID" value="CBP44715"/>
    <property type="gene ID" value="WBGene00043035"/>
</dbReference>
<dbReference type="Proteomes" id="UP000008549">
    <property type="component" value="Unassembled WGS sequence"/>
</dbReference>
<evidence type="ECO:0000313" key="4">
    <source>
        <dbReference type="WormBase" id="CBG16452"/>
    </source>
</evidence>
<dbReference type="RefSeq" id="XP_002648700.1">
    <property type="nucleotide sequence ID" value="XM_002648654.1"/>
</dbReference>
<sequence length="101" mass="11902">MRKSSVASIRGFRTENFLKTSNFVFQVYRAAGPHKISPSNCLPYSTRTLQLSFRLPTFFPFFWKIRNFYTGIFEFSRAFEAIFSSKSLDFSDFQRKNLKIS</sequence>
<dbReference type="CTD" id="8590709"/>
<gene>
    <name evidence="4" type="ORF">CBG16452</name>
    <name evidence="1 5" type="ORF">CBG25087</name>
    <name evidence="2" type="ORF">CBG_16452</name>
    <name evidence="1" type="ORF">CBG_25087</name>
</gene>
<name>G2J6W7_CAEBR</name>
<dbReference type="EMBL" id="HE601081">
    <property type="protein sequence ID" value="CAP34415.1"/>
    <property type="molecule type" value="Genomic_DNA"/>
</dbReference>
<evidence type="ECO:0000313" key="3">
    <source>
        <dbReference type="Proteomes" id="UP000008549"/>
    </source>
</evidence>
<dbReference type="CTD" id="8589147"/>